<evidence type="ECO:0000313" key="2">
    <source>
        <dbReference type="EMBL" id="ACJ00130.1"/>
    </source>
</evidence>
<keyword evidence="3" id="KW-1185">Reference proteome</keyword>
<dbReference type="STRING" id="414684.RC1_2757"/>
<feature type="compositionally biased region" description="Basic and acidic residues" evidence="1">
    <location>
        <begin position="1"/>
        <end position="23"/>
    </location>
</feature>
<reference evidence="2 3" key="1">
    <citation type="journal article" date="2010" name="BMC Genomics">
        <title>Metabolic flexibility revealed in the genome of the cyst-forming alpha-1 proteobacterium Rhodospirillum centenum.</title>
        <authorList>
            <person name="Lu Y.K."/>
            <person name="Marden J."/>
            <person name="Han M."/>
            <person name="Swingley W.D."/>
            <person name="Mastrian S.D."/>
            <person name="Chowdhury S.R."/>
            <person name="Hao J."/>
            <person name="Helmy T."/>
            <person name="Kim S."/>
            <person name="Kurdoglu A.A."/>
            <person name="Matthies H.J."/>
            <person name="Rollo D."/>
            <person name="Stothard P."/>
            <person name="Blankenship R.E."/>
            <person name="Bauer C.E."/>
            <person name="Touchman J.W."/>
        </authorList>
    </citation>
    <scope>NUCLEOTIDE SEQUENCE [LARGE SCALE GENOMIC DNA]</scope>
    <source>
        <strain evidence="3">ATCC 51521 / SW</strain>
    </source>
</reference>
<dbReference type="HOGENOM" id="CLU_1947129_0_0_5"/>
<dbReference type="EMBL" id="CP000613">
    <property type="protein sequence ID" value="ACJ00130.1"/>
    <property type="molecule type" value="Genomic_DNA"/>
</dbReference>
<dbReference type="KEGG" id="rce:RC1_2757"/>
<gene>
    <name evidence="2" type="ordered locus">RC1_2757</name>
</gene>
<dbReference type="Proteomes" id="UP000001591">
    <property type="component" value="Chromosome"/>
</dbReference>
<evidence type="ECO:0000256" key="1">
    <source>
        <dbReference type="SAM" id="MobiDB-lite"/>
    </source>
</evidence>
<feature type="region of interest" description="Disordered" evidence="1">
    <location>
        <begin position="1"/>
        <end position="39"/>
    </location>
</feature>
<organism evidence="2 3">
    <name type="scientific">Rhodospirillum centenum (strain ATCC 51521 / SW)</name>
    <dbReference type="NCBI Taxonomy" id="414684"/>
    <lineage>
        <taxon>Bacteria</taxon>
        <taxon>Pseudomonadati</taxon>
        <taxon>Pseudomonadota</taxon>
        <taxon>Alphaproteobacteria</taxon>
        <taxon>Rhodospirillales</taxon>
        <taxon>Rhodospirillaceae</taxon>
        <taxon>Rhodospirillum</taxon>
    </lineage>
</organism>
<name>B6IUF0_RHOCS</name>
<protein>
    <submittedName>
        <fullName evidence="2">Uncharacterized protein</fullName>
    </submittedName>
</protein>
<evidence type="ECO:0000313" key="3">
    <source>
        <dbReference type="Proteomes" id="UP000001591"/>
    </source>
</evidence>
<feature type="region of interest" description="Disordered" evidence="1">
    <location>
        <begin position="57"/>
        <end position="77"/>
    </location>
</feature>
<sequence>MRLDLRGDRDAPSRRRLRVRDGKQTGAGNAVLDARGEDQRGPVRCWTVASLACYSPPMPPIPRPHPASTDAAGSRTGDADLRRAVETGVAQLDRGERIALEDVEAWVASWDGAGERPMPTAGAGRDDRR</sequence>
<proteinExistence type="predicted"/>
<dbReference type="AlphaFoldDB" id="B6IUF0"/>
<accession>B6IUF0</accession>